<reference evidence="3 4" key="1">
    <citation type="submission" date="2020-08" db="EMBL/GenBank/DDBJ databases">
        <title>Croceimicrobium hydrocarbonivorans gen. nov., sp. nov., a novel marine bacterium isolated from a bacterial consortium that degrades polyethylene terephthalate.</title>
        <authorList>
            <person name="Liu R."/>
        </authorList>
    </citation>
    <scope>NUCLEOTIDE SEQUENCE [LARGE SCALE GENOMIC DNA]</scope>
    <source>
        <strain evidence="3 4">A20-9</strain>
    </source>
</reference>
<dbReference type="AlphaFoldDB" id="A0A7H0VCU3"/>
<keyword evidence="2" id="KW-0472">Membrane</keyword>
<keyword evidence="2" id="KW-0812">Transmembrane</keyword>
<evidence type="ECO:0000313" key="4">
    <source>
        <dbReference type="Proteomes" id="UP000516305"/>
    </source>
</evidence>
<gene>
    <name evidence="3" type="ORF">H4K34_14305</name>
</gene>
<feature type="transmembrane region" description="Helical" evidence="2">
    <location>
        <begin position="12"/>
        <end position="33"/>
    </location>
</feature>
<feature type="transmembrane region" description="Helical" evidence="2">
    <location>
        <begin position="39"/>
        <end position="55"/>
    </location>
</feature>
<name>A0A7H0VCU3_9FLAO</name>
<proteinExistence type="predicted"/>
<dbReference type="KEGG" id="chyd:H4K34_14305"/>
<keyword evidence="4" id="KW-1185">Reference proteome</keyword>
<accession>A0A7H0VCU3</accession>
<organism evidence="3 4">
    <name type="scientific">Croceimicrobium hydrocarbonivorans</name>
    <dbReference type="NCBI Taxonomy" id="2761580"/>
    <lineage>
        <taxon>Bacteria</taxon>
        <taxon>Pseudomonadati</taxon>
        <taxon>Bacteroidota</taxon>
        <taxon>Flavobacteriia</taxon>
        <taxon>Flavobacteriales</taxon>
        <taxon>Owenweeksiaceae</taxon>
        <taxon>Croceimicrobium</taxon>
    </lineage>
</organism>
<evidence type="ECO:0000313" key="3">
    <source>
        <dbReference type="EMBL" id="QNR23541.1"/>
    </source>
</evidence>
<sequence length="169" mass="19491">MKINSNPYSKINLVILSVALLAILTDFVLSFFQGSFTDAWWLGLGGLLIILFLIYRGPNEFKYDSEGEVLNFTSADKLWGRLIRSYNKHYEFPKRRLHGYKMTHILFRRRLIIYIKSRSGGIKERSMLVSYLSGSQIKSLENSLKKYSHRGKNDGRKSGSKSRKSGEQS</sequence>
<dbReference type="Proteomes" id="UP000516305">
    <property type="component" value="Chromosome"/>
</dbReference>
<dbReference type="RefSeq" id="WP_210758073.1">
    <property type="nucleotide sequence ID" value="NZ_CP060139.1"/>
</dbReference>
<protein>
    <submittedName>
        <fullName evidence="3">Uncharacterized protein</fullName>
    </submittedName>
</protein>
<dbReference type="EMBL" id="CP060139">
    <property type="protein sequence ID" value="QNR23541.1"/>
    <property type="molecule type" value="Genomic_DNA"/>
</dbReference>
<feature type="region of interest" description="Disordered" evidence="1">
    <location>
        <begin position="145"/>
        <end position="169"/>
    </location>
</feature>
<keyword evidence="2" id="KW-1133">Transmembrane helix</keyword>
<evidence type="ECO:0000256" key="1">
    <source>
        <dbReference type="SAM" id="MobiDB-lite"/>
    </source>
</evidence>
<evidence type="ECO:0000256" key="2">
    <source>
        <dbReference type="SAM" id="Phobius"/>
    </source>
</evidence>